<name>A0A108U9T9_9GAMM</name>
<evidence type="ECO:0000256" key="1">
    <source>
        <dbReference type="SAM" id="MobiDB-lite"/>
    </source>
</evidence>
<reference evidence="3 4" key="1">
    <citation type="journal article" date="2014" name="Genome Announc.">
        <title>Draft Genome Sequence of Lysobacter capsici AZ78, a Bacterium Antagonistic to Plant-Pathogenic Oomycetes.</title>
        <authorList>
            <person name="Puopolo G."/>
            <person name="Sonego P."/>
            <person name="Engelen K."/>
            <person name="Pertot I."/>
        </authorList>
    </citation>
    <scope>NUCLEOTIDE SEQUENCE [LARGE SCALE GENOMIC DNA]</scope>
    <source>
        <strain evidence="3 4">AZ78</strain>
    </source>
</reference>
<organism evidence="3 4">
    <name type="scientific">Lysobacter capsici AZ78</name>
    <dbReference type="NCBI Taxonomy" id="1444315"/>
    <lineage>
        <taxon>Bacteria</taxon>
        <taxon>Pseudomonadati</taxon>
        <taxon>Pseudomonadota</taxon>
        <taxon>Gammaproteobacteria</taxon>
        <taxon>Lysobacterales</taxon>
        <taxon>Lysobacteraceae</taxon>
        <taxon>Lysobacter</taxon>
    </lineage>
</organism>
<proteinExistence type="predicted"/>
<evidence type="ECO:0000259" key="2">
    <source>
        <dbReference type="Pfam" id="PF20410"/>
    </source>
</evidence>
<gene>
    <name evidence="3" type="ORF">AZ78_2707</name>
</gene>
<protein>
    <recommendedName>
        <fullName evidence="2">X-Tfes XVIPCD domain-containing protein</fullName>
    </recommendedName>
</protein>
<evidence type="ECO:0000313" key="3">
    <source>
        <dbReference type="EMBL" id="KWS05156.1"/>
    </source>
</evidence>
<evidence type="ECO:0000313" key="4">
    <source>
        <dbReference type="Proteomes" id="UP000023435"/>
    </source>
</evidence>
<comment type="caution">
    <text evidence="3">The sequence shown here is derived from an EMBL/GenBank/DDBJ whole genome shotgun (WGS) entry which is preliminary data.</text>
</comment>
<dbReference type="Proteomes" id="UP000023435">
    <property type="component" value="Unassembled WGS sequence"/>
</dbReference>
<feature type="domain" description="X-Tfes XVIPCD" evidence="2">
    <location>
        <begin position="325"/>
        <end position="427"/>
    </location>
</feature>
<keyword evidence="4" id="KW-1185">Reference proteome</keyword>
<dbReference type="AlphaFoldDB" id="A0A108U9T9"/>
<dbReference type="Pfam" id="PF20410">
    <property type="entry name" value="X-Tfes_XVIPCD"/>
    <property type="match status" value="1"/>
</dbReference>
<sequence length="457" mass="50475">MNQQDMEILSHYARAGNRELYWNYLAQHSGNDGYGLLALGVVRNDNAPGQVANLYADNRARSDGRNLSERDWENFGVDLVRKDLALRQQHFADGRTDLALNLPAQDVQRAHDQAFTHARIDPNAWTPRVLLEGARRTHGEAEVQQVWSHMLNNGGIGLERGRDTLSDIARNLPPMEAAGYTARLGLTRVGAAAGSHPTTDPNTIGGPPLTYHYDQRDRSWTSISGGGAGGMPYIREVRDPAQLAQLNDARAVRLHRQEMRDDFHPADPNRGRPIMRSPAVLTDAGEPAREPGRGEARVQLARADFGDYGDRVGGNESAPFDPRRADHPQHSLYCQCRDGVQRLDAAHGRSYDEGSERLTARLTQLAGDNRFDRVDAVVLSRGTDRLGAGENVFVVRGDPADPAAQRAHTNTREAMETKVEQSFQALAMNQPQATAQQAALQQEQQAEQQRNPARSMA</sequence>
<dbReference type="InterPro" id="IPR046519">
    <property type="entry name" value="X-Tfes_XVIPCD"/>
</dbReference>
<feature type="region of interest" description="Disordered" evidence="1">
    <location>
        <begin position="307"/>
        <end position="326"/>
    </location>
</feature>
<feature type="region of interest" description="Disordered" evidence="1">
    <location>
        <begin position="427"/>
        <end position="457"/>
    </location>
</feature>
<accession>A0A108U9T9</accession>
<feature type="compositionally biased region" description="Low complexity" evidence="1">
    <location>
        <begin position="430"/>
        <end position="449"/>
    </location>
</feature>
<dbReference type="EMBL" id="JAJA02000001">
    <property type="protein sequence ID" value="KWS05156.1"/>
    <property type="molecule type" value="Genomic_DNA"/>
</dbReference>